<dbReference type="InterPro" id="IPR000073">
    <property type="entry name" value="AB_hydrolase_1"/>
</dbReference>
<feature type="signal peptide" evidence="9">
    <location>
        <begin position="1"/>
        <end position="19"/>
    </location>
</feature>
<keyword evidence="2 9" id="KW-0732">Signal</keyword>
<evidence type="ECO:0000313" key="13">
    <source>
        <dbReference type="Proteomes" id="UP000198287"/>
    </source>
</evidence>
<keyword evidence="5" id="KW-0443">Lipid metabolism</keyword>
<accession>A0A226EG24</accession>
<evidence type="ECO:0000256" key="3">
    <source>
        <dbReference type="ARBA" id="ARBA00022801"/>
    </source>
</evidence>
<proteinExistence type="inferred from homology"/>
<dbReference type="OMA" id="WRMYNEI"/>
<dbReference type="PIRSF" id="PIRSF000862">
    <property type="entry name" value="Steryl_ester_lip"/>
    <property type="match status" value="1"/>
</dbReference>
<dbReference type="InterPro" id="IPR006693">
    <property type="entry name" value="AB_hydrolase_lipase"/>
</dbReference>
<feature type="active site" description="Nucleophile" evidence="8">
    <location>
        <position position="201"/>
    </location>
</feature>
<dbReference type="InterPro" id="IPR029058">
    <property type="entry name" value="AB_hydrolase_fold"/>
</dbReference>
<feature type="domain" description="AB hydrolase-1" evidence="10">
    <location>
        <begin position="105"/>
        <end position="398"/>
    </location>
</feature>
<evidence type="ECO:0000256" key="7">
    <source>
        <dbReference type="PIRNR" id="PIRNR000862"/>
    </source>
</evidence>
<evidence type="ECO:0000256" key="8">
    <source>
        <dbReference type="PIRSR" id="PIRSR000862-1"/>
    </source>
</evidence>
<dbReference type="EMBL" id="LNIX01000004">
    <property type="protein sequence ID" value="OXA56097.1"/>
    <property type="molecule type" value="Genomic_DNA"/>
</dbReference>
<keyword evidence="3 7" id="KW-0378">Hydrolase</keyword>
<evidence type="ECO:0000256" key="9">
    <source>
        <dbReference type="SAM" id="SignalP"/>
    </source>
</evidence>
<dbReference type="SUPFAM" id="SSF53474">
    <property type="entry name" value="alpha/beta-Hydrolases"/>
    <property type="match status" value="1"/>
</dbReference>
<evidence type="ECO:0000256" key="1">
    <source>
        <dbReference type="ARBA" id="ARBA00010701"/>
    </source>
</evidence>
<evidence type="ECO:0000259" key="11">
    <source>
        <dbReference type="Pfam" id="PF04083"/>
    </source>
</evidence>
<evidence type="ECO:0000256" key="2">
    <source>
        <dbReference type="ARBA" id="ARBA00022729"/>
    </source>
</evidence>
<feature type="active site" description="Charge relay system" evidence="8">
    <location>
        <position position="405"/>
    </location>
</feature>
<dbReference type="AlphaFoldDB" id="A0A226EG24"/>
<dbReference type="GO" id="GO:0016042">
    <property type="term" value="P:lipid catabolic process"/>
    <property type="evidence" value="ECO:0007669"/>
    <property type="project" value="UniProtKB-KW"/>
</dbReference>
<dbReference type="FunFam" id="3.40.50.1820:FF:000021">
    <property type="entry name" value="Lipase"/>
    <property type="match status" value="1"/>
</dbReference>
<feature type="chain" id="PRO_5012940345" description="Lipase" evidence="9">
    <location>
        <begin position="20"/>
        <end position="429"/>
    </location>
</feature>
<keyword evidence="4 7" id="KW-0442">Lipid degradation</keyword>
<dbReference type="GO" id="GO:0016788">
    <property type="term" value="F:hydrolase activity, acting on ester bonds"/>
    <property type="evidence" value="ECO:0007669"/>
    <property type="project" value="InterPro"/>
</dbReference>
<dbReference type="PANTHER" id="PTHR11005">
    <property type="entry name" value="LYSOSOMAL ACID LIPASE-RELATED"/>
    <property type="match status" value="1"/>
</dbReference>
<evidence type="ECO:0000256" key="4">
    <source>
        <dbReference type="ARBA" id="ARBA00022963"/>
    </source>
</evidence>
<dbReference type="OrthoDB" id="9974421at2759"/>
<organism evidence="12 13">
    <name type="scientific">Folsomia candida</name>
    <name type="common">Springtail</name>
    <dbReference type="NCBI Taxonomy" id="158441"/>
    <lineage>
        <taxon>Eukaryota</taxon>
        <taxon>Metazoa</taxon>
        <taxon>Ecdysozoa</taxon>
        <taxon>Arthropoda</taxon>
        <taxon>Hexapoda</taxon>
        <taxon>Collembola</taxon>
        <taxon>Entomobryomorpha</taxon>
        <taxon>Isotomoidea</taxon>
        <taxon>Isotomidae</taxon>
        <taxon>Proisotominae</taxon>
        <taxon>Folsomia</taxon>
    </lineage>
</organism>
<evidence type="ECO:0000256" key="5">
    <source>
        <dbReference type="ARBA" id="ARBA00023098"/>
    </source>
</evidence>
<feature type="domain" description="Partial AB-hydrolase lipase" evidence="11">
    <location>
        <begin position="53"/>
        <end position="81"/>
    </location>
</feature>
<dbReference type="Proteomes" id="UP000198287">
    <property type="component" value="Unassembled WGS sequence"/>
</dbReference>
<keyword evidence="13" id="KW-1185">Reference proteome</keyword>
<sequence length="429" mass="48485">MGFVSFLVFAAAFFHVVLANNNDADLQKIFASADFGMIPSVGDEVRSDANLTVPEIIAKYGYPIETHSVFTEDGYILQLHRRATRFTKLHRIPYGRNCGPAPGKKPVFVQHGLLCDSSNFVITGVNKGLAYLLADSCYDVWLGNARGNTYSRRHITLSPDTDKEAFWDFSWNEMGIYDLPANFDHILAITGAEKLYYIGHSMGTTMFFVCMTERPEYNSKVALMSALAPVAFTQNMISPLRFIAPFSTQIEWLLEMIGLHEFAANSPFYDLIGATLCNETNPWHEICTNVLFLLCGFDPEQMDPALTPEILGQLPAGTSVRTIVHYAQGVTSGQFQKYDFGEEKNLLVYGSPVPPVYDWTKMTAPVALYWAQNDWLGVPDDTLRVMQNVVNLQRFWRINFDKFNHLDFLFALDLVPFVNRPVLEFLHGY</sequence>
<dbReference type="Gene3D" id="3.40.50.1820">
    <property type="entry name" value="alpha/beta hydrolase"/>
    <property type="match status" value="1"/>
</dbReference>
<keyword evidence="6" id="KW-0325">Glycoprotein</keyword>
<dbReference type="Pfam" id="PF00561">
    <property type="entry name" value="Abhydrolase_1"/>
    <property type="match status" value="1"/>
</dbReference>
<gene>
    <name evidence="12" type="ORF">Fcan01_09196</name>
</gene>
<comment type="similarity">
    <text evidence="1 7">Belongs to the AB hydrolase superfamily. Lipase family.</text>
</comment>
<comment type="caution">
    <text evidence="12">The sequence shown here is derived from an EMBL/GenBank/DDBJ whole genome shotgun (WGS) entry which is preliminary data.</text>
</comment>
<name>A0A226EG24_FOLCA</name>
<dbReference type="Pfam" id="PF04083">
    <property type="entry name" value="Abhydro_lipase"/>
    <property type="match status" value="1"/>
</dbReference>
<feature type="active site" description="Charge relay system" evidence="8">
    <location>
        <position position="374"/>
    </location>
</feature>
<reference evidence="12 13" key="1">
    <citation type="submission" date="2015-12" db="EMBL/GenBank/DDBJ databases">
        <title>The genome of Folsomia candida.</title>
        <authorList>
            <person name="Faddeeva A."/>
            <person name="Derks M.F."/>
            <person name="Anvar Y."/>
            <person name="Smit S."/>
            <person name="Van Straalen N."/>
            <person name="Roelofs D."/>
        </authorList>
    </citation>
    <scope>NUCLEOTIDE SEQUENCE [LARGE SCALE GENOMIC DNA]</scope>
    <source>
        <strain evidence="12 13">VU population</strain>
        <tissue evidence="12">Whole body</tissue>
    </source>
</reference>
<evidence type="ECO:0000313" key="12">
    <source>
        <dbReference type="EMBL" id="OXA56097.1"/>
    </source>
</evidence>
<evidence type="ECO:0000256" key="6">
    <source>
        <dbReference type="ARBA" id="ARBA00023180"/>
    </source>
</evidence>
<dbReference type="InterPro" id="IPR025483">
    <property type="entry name" value="Lipase_euk"/>
</dbReference>
<dbReference type="STRING" id="158441.A0A226EG24"/>
<evidence type="ECO:0000259" key="10">
    <source>
        <dbReference type="Pfam" id="PF00561"/>
    </source>
</evidence>
<protein>
    <recommendedName>
        <fullName evidence="7">Lipase</fullName>
    </recommendedName>
</protein>